<reference evidence="1" key="1">
    <citation type="journal article" date="2020" name="mSystems">
        <title>Genome- and Community-Level Interaction Insights into Carbon Utilization and Element Cycling Functions of Hydrothermarchaeota in Hydrothermal Sediment.</title>
        <authorList>
            <person name="Zhou Z."/>
            <person name="Liu Y."/>
            <person name="Xu W."/>
            <person name="Pan J."/>
            <person name="Luo Z.H."/>
            <person name="Li M."/>
        </authorList>
    </citation>
    <scope>NUCLEOTIDE SEQUENCE [LARGE SCALE GENOMIC DNA]</scope>
    <source>
        <strain evidence="1">SpSt-783</strain>
    </source>
</reference>
<accession>A0A7C6EKT2</accession>
<protein>
    <submittedName>
        <fullName evidence="1">Uncharacterized protein</fullName>
    </submittedName>
</protein>
<organism evidence="1">
    <name type="scientific">candidate division WOR-3 bacterium</name>
    <dbReference type="NCBI Taxonomy" id="2052148"/>
    <lineage>
        <taxon>Bacteria</taxon>
        <taxon>Bacteria division WOR-3</taxon>
    </lineage>
</organism>
<sequence length="273" mass="32372">MINIILFFILNQVVNISPENEVRIKIQTLKEESYFVLTKKQPVEIKVFGPTWLRVYTRIPWTGEKKGTKLYKMILQEDDTREKFITLESEYSKVSRIDNIRLSKWRSFYINVPEGTHIYRFIHWRAPGDTIFLRFTNESPGKWQDITPLSYNTKLELVEDEKIINYYETTPEKPVILEIEGPKKLKIISRLNLKSNVQGEQIYSINIKEKGKTIKSTTYRAYPSETVHYNNRLEILPSNPHTLFLNIRKGIHRYEFYIENGNTCGLRFLIESK</sequence>
<dbReference type="AlphaFoldDB" id="A0A7C6EKT2"/>
<comment type="caution">
    <text evidence="1">The sequence shown here is derived from an EMBL/GenBank/DDBJ whole genome shotgun (WGS) entry which is preliminary data.</text>
</comment>
<dbReference type="EMBL" id="DTHJ01000130">
    <property type="protein sequence ID" value="HHS63188.1"/>
    <property type="molecule type" value="Genomic_DNA"/>
</dbReference>
<gene>
    <name evidence="1" type="ORF">ENV70_06225</name>
</gene>
<proteinExistence type="predicted"/>
<name>A0A7C6EKT2_UNCW3</name>
<evidence type="ECO:0000313" key="1">
    <source>
        <dbReference type="EMBL" id="HHS63188.1"/>
    </source>
</evidence>